<dbReference type="SMART" id="SM00490">
    <property type="entry name" value="HELICc"/>
    <property type="match status" value="1"/>
</dbReference>
<dbReference type="InterPro" id="IPR001650">
    <property type="entry name" value="Helicase_C-like"/>
</dbReference>
<gene>
    <name evidence="13" type="ORF">NEMVEDRAFT_v1g179005</name>
</gene>
<dbReference type="OMA" id="QMIQKAR"/>
<name>A7RKF5_NEMVE</name>
<dbReference type="Proteomes" id="UP000001593">
    <property type="component" value="Unassembled WGS sequence"/>
</dbReference>
<dbReference type="InterPro" id="IPR027417">
    <property type="entry name" value="P-loop_NTPase"/>
</dbReference>
<dbReference type="PANTHER" id="PTHR24031">
    <property type="entry name" value="RNA HELICASE"/>
    <property type="match status" value="1"/>
</dbReference>
<keyword evidence="14" id="KW-1185">Reference proteome</keyword>
<dbReference type="CDD" id="cd18787">
    <property type="entry name" value="SF2_C_DEAD"/>
    <property type="match status" value="1"/>
</dbReference>
<feature type="region of interest" description="Disordered" evidence="9">
    <location>
        <begin position="539"/>
        <end position="566"/>
    </location>
</feature>
<evidence type="ECO:0000256" key="5">
    <source>
        <dbReference type="ARBA" id="ARBA00022884"/>
    </source>
</evidence>
<evidence type="ECO:0000259" key="10">
    <source>
        <dbReference type="PROSITE" id="PS51192"/>
    </source>
</evidence>
<dbReference type="InterPro" id="IPR000629">
    <property type="entry name" value="RNA-helicase_DEAD-box_CS"/>
</dbReference>
<comment type="domain">
    <text evidence="8">The Q motif is unique to and characteristic of the DEAD box family of RNA helicases and controls ATP binding and hydrolysis.</text>
</comment>
<dbReference type="InterPro" id="IPR011545">
    <property type="entry name" value="DEAD/DEAH_box_helicase_dom"/>
</dbReference>
<dbReference type="GO" id="GO:0005524">
    <property type="term" value="F:ATP binding"/>
    <property type="evidence" value="ECO:0007669"/>
    <property type="project" value="UniProtKB-UniRule"/>
</dbReference>
<evidence type="ECO:0000256" key="4">
    <source>
        <dbReference type="ARBA" id="ARBA00022840"/>
    </source>
</evidence>
<protein>
    <recommendedName>
        <fullName evidence="8">ATP-dependent RNA helicase</fullName>
        <ecNumber evidence="8">3.6.4.13</ecNumber>
    </recommendedName>
</protein>
<dbReference type="eggNOG" id="KOG0347">
    <property type="taxonomic scope" value="Eukaryota"/>
</dbReference>
<evidence type="ECO:0000313" key="13">
    <source>
        <dbReference type="EMBL" id="EDO48238.1"/>
    </source>
</evidence>
<feature type="short sequence motif" description="Q motif" evidence="6">
    <location>
        <begin position="2"/>
        <end position="30"/>
    </location>
</feature>
<dbReference type="GO" id="GO:0016787">
    <property type="term" value="F:hydrolase activity"/>
    <property type="evidence" value="ECO:0007669"/>
    <property type="project" value="UniProtKB-KW"/>
</dbReference>
<keyword evidence="4 7" id="KW-0067">ATP-binding</keyword>
<reference evidence="13 14" key="1">
    <citation type="journal article" date="2007" name="Science">
        <title>Sea anemone genome reveals ancestral eumetazoan gene repertoire and genomic organization.</title>
        <authorList>
            <person name="Putnam N.H."/>
            <person name="Srivastava M."/>
            <person name="Hellsten U."/>
            <person name="Dirks B."/>
            <person name="Chapman J."/>
            <person name="Salamov A."/>
            <person name="Terry A."/>
            <person name="Shapiro H."/>
            <person name="Lindquist E."/>
            <person name="Kapitonov V.V."/>
            <person name="Jurka J."/>
            <person name="Genikhovich G."/>
            <person name="Grigoriev I.V."/>
            <person name="Lucas S.M."/>
            <person name="Steele R.E."/>
            <person name="Finnerty J.R."/>
            <person name="Technau U."/>
            <person name="Martindale M.Q."/>
            <person name="Rokhsar D.S."/>
        </authorList>
    </citation>
    <scope>NUCLEOTIDE SEQUENCE [LARGE SCALE GENOMIC DNA]</scope>
    <source>
        <strain evidence="14">CH2 X CH6</strain>
    </source>
</reference>
<organism evidence="13 14">
    <name type="scientific">Nematostella vectensis</name>
    <name type="common">Starlet sea anemone</name>
    <dbReference type="NCBI Taxonomy" id="45351"/>
    <lineage>
        <taxon>Eukaryota</taxon>
        <taxon>Metazoa</taxon>
        <taxon>Cnidaria</taxon>
        <taxon>Anthozoa</taxon>
        <taxon>Hexacorallia</taxon>
        <taxon>Actiniaria</taxon>
        <taxon>Edwardsiidae</taxon>
        <taxon>Nematostella</taxon>
    </lineage>
</organism>
<dbReference type="CDD" id="cd17946">
    <property type="entry name" value="DEADc_DDX24"/>
    <property type="match status" value="1"/>
</dbReference>
<evidence type="ECO:0000256" key="6">
    <source>
        <dbReference type="PROSITE-ProRule" id="PRU00552"/>
    </source>
</evidence>
<dbReference type="EMBL" id="DS469515">
    <property type="protein sequence ID" value="EDO48238.1"/>
    <property type="molecule type" value="Genomic_DNA"/>
</dbReference>
<accession>A7RKF5</accession>
<dbReference type="STRING" id="45351.A7RKF5"/>
<dbReference type="AlphaFoldDB" id="A7RKF5"/>
<dbReference type="GO" id="GO:0003724">
    <property type="term" value="F:RNA helicase activity"/>
    <property type="evidence" value="ECO:0007669"/>
    <property type="project" value="UniProtKB-EC"/>
</dbReference>
<dbReference type="SMART" id="SM00487">
    <property type="entry name" value="DEXDc"/>
    <property type="match status" value="1"/>
</dbReference>
<keyword evidence="3 7" id="KW-0347">Helicase</keyword>
<dbReference type="SUPFAM" id="SSF52540">
    <property type="entry name" value="P-loop containing nucleoside triphosphate hydrolases"/>
    <property type="match status" value="1"/>
</dbReference>
<evidence type="ECO:0000256" key="3">
    <source>
        <dbReference type="ARBA" id="ARBA00022806"/>
    </source>
</evidence>
<dbReference type="GO" id="GO:0003723">
    <property type="term" value="F:RNA binding"/>
    <property type="evidence" value="ECO:0007669"/>
    <property type="project" value="UniProtKB-UniRule"/>
</dbReference>
<dbReference type="Pfam" id="PF00271">
    <property type="entry name" value="Helicase_C"/>
    <property type="match status" value="1"/>
</dbReference>
<evidence type="ECO:0000256" key="1">
    <source>
        <dbReference type="ARBA" id="ARBA00022741"/>
    </source>
</evidence>
<keyword evidence="2 7" id="KW-0378">Hydrolase</keyword>
<dbReference type="Gene3D" id="3.40.50.300">
    <property type="entry name" value="P-loop containing nucleotide triphosphate hydrolases"/>
    <property type="match status" value="2"/>
</dbReference>
<dbReference type="GO" id="GO:0005730">
    <property type="term" value="C:nucleolus"/>
    <property type="evidence" value="ECO:0000318"/>
    <property type="project" value="GO_Central"/>
</dbReference>
<dbReference type="EC" id="3.6.4.13" evidence="8"/>
<dbReference type="HOGENOM" id="CLU_003041_1_1_1"/>
<dbReference type="InterPro" id="IPR014001">
    <property type="entry name" value="Helicase_ATP-bd"/>
</dbReference>
<evidence type="ECO:0000256" key="8">
    <source>
        <dbReference type="RuleBase" id="RU365068"/>
    </source>
</evidence>
<evidence type="ECO:0000259" key="12">
    <source>
        <dbReference type="PROSITE" id="PS51195"/>
    </source>
</evidence>
<evidence type="ECO:0000313" key="14">
    <source>
        <dbReference type="Proteomes" id="UP000001593"/>
    </source>
</evidence>
<evidence type="ECO:0000256" key="9">
    <source>
        <dbReference type="SAM" id="MobiDB-lite"/>
    </source>
</evidence>
<dbReference type="InParanoid" id="A7RKF5"/>
<feature type="domain" description="Helicase ATP-binding" evidence="10">
    <location>
        <begin position="34"/>
        <end position="252"/>
    </location>
</feature>
<comment type="similarity">
    <text evidence="7">Belongs to the DEAD box helicase family.</text>
</comment>
<dbReference type="PhylomeDB" id="A7RKF5"/>
<evidence type="ECO:0000259" key="11">
    <source>
        <dbReference type="PROSITE" id="PS51194"/>
    </source>
</evidence>
<evidence type="ECO:0000256" key="2">
    <source>
        <dbReference type="ARBA" id="ARBA00022801"/>
    </source>
</evidence>
<keyword evidence="5 8" id="KW-0694">RNA-binding</keyword>
<proteinExistence type="inferred from homology"/>
<dbReference type="PROSITE" id="PS51195">
    <property type="entry name" value="Q_MOTIF"/>
    <property type="match status" value="1"/>
</dbReference>
<dbReference type="Pfam" id="PF00270">
    <property type="entry name" value="DEAD"/>
    <property type="match status" value="1"/>
</dbReference>
<dbReference type="KEGG" id="nve:5520395"/>
<dbReference type="PROSITE" id="PS51192">
    <property type="entry name" value="HELICASE_ATP_BIND_1"/>
    <property type="match status" value="1"/>
</dbReference>
<dbReference type="InterPro" id="IPR014014">
    <property type="entry name" value="RNA_helicase_DEAD_Q_motif"/>
</dbReference>
<evidence type="ECO:0000256" key="7">
    <source>
        <dbReference type="RuleBase" id="RU000492"/>
    </source>
</evidence>
<feature type="domain" description="DEAD-box RNA helicase Q" evidence="12">
    <location>
        <begin position="2"/>
        <end position="30"/>
    </location>
</feature>
<comment type="function">
    <text evidence="8">RNA helicase.</text>
</comment>
<dbReference type="PROSITE" id="PS00039">
    <property type="entry name" value="DEAD_ATP_HELICASE"/>
    <property type="match status" value="1"/>
</dbReference>
<sequence>MPEWEGLGVAPDILRALGDQGFSKPTPIQSLSIPPALLYHRDIIGAAETGSGKTLAFGIPIIQHIEAYKKRKAEQSPSDKESDLESQGYPLLALIMAPTRELALQVKDHLVKAAKYTSVKVAAIVGGMAAPKQQRLLKQRPEIVVATPGRLWELISQQEEHVSNIQLLRYLVIDEADRMVEQGHYEELSSILELIHLKKSGNMEVDQEDAERPSNSSKTPEKARLQKFIFSATLTLPKSFKKRGREKTVSKGELLASLMDKIHLERKRSKVIDVTSSRGTVETLTEAKITCTKEDKDVYLYYFLLKYPGRTLVFANTIDCVRRLTSILRLVQLNPLPLHASMQQRQRLKNLDRFKASNTGLLLATDVAARGLDIANIEHVIHYQVPKDPEVYVHRSGRTARASHEGLSVVLVGPEDLAHYRKTMKTLNNGEDLGSFPVDVSYLPGIRNRLSIARQIDKEELKVSKKKSSNSWILNSAKAMDIEVDEDLLEDLGDSHDQKVQRTKLAHLKASLNKQLKSPLVPLGFSGKYPTKTGKLVMPGIQGQCPDDESPRAVTDVTRNKKRKKR</sequence>
<dbReference type="PROSITE" id="PS51194">
    <property type="entry name" value="HELICASE_CTER"/>
    <property type="match status" value="1"/>
</dbReference>
<feature type="domain" description="Helicase C-terminal" evidence="11">
    <location>
        <begin position="299"/>
        <end position="444"/>
    </location>
</feature>
<comment type="catalytic activity">
    <reaction evidence="8">
        <text>ATP + H2O = ADP + phosphate + H(+)</text>
        <dbReference type="Rhea" id="RHEA:13065"/>
        <dbReference type="ChEBI" id="CHEBI:15377"/>
        <dbReference type="ChEBI" id="CHEBI:15378"/>
        <dbReference type="ChEBI" id="CHEBI:30616"/>
        <dbReference type="ChEBI" id="CHEBI:43474"/>
        <dbReference type="ChEBI" id="CHEBI:456216"/>
        <dbReference type="EC" id="3.6.4.13"/>
    </reaction>
</comment>
<keyword evidence="1 7" id="KW-0547">Nucleotide-binding</keyword>